<feature type="region of interest" description="Disordered" evidence="1">
    <location>
        <begin position="44"/>
        <end position="63"/>
    </location>
</feature>
<accession>A0A3A9YQ03</accession>
<protein>
    <submittedName>
        <fullName evidence="2">Antitoxin</fullName>
    </submittedName>
</protein>
<proteinExistence type="predicted"/>
<gene>
    <name evidence="2" type="ORF">D7294_28385</name>
</gene>
<keyword evidence="3" id="KW-1185">Reference proteome</keyword>
<name>A0A3A9YQ03_9ACTN</name>
<feature type="region of interest" description="Disordered" evidence="1">
    <location>
        <begin position="1"/>
        <end position="30"/>
    </location>
</feature>
<reference evidence="2 3" key="1">
    <citation type="journal article" date="2014" name="Int. J. Syst. Evol. Microbiol.">
        <title>Streptomyces hoynatensis sp. nov., isolated from deep marine sediment.</title>
        <authorList>
            <person name="Veyisoglu A."/>
            <person name="Sahin N."/>
        </authorList>
    </citation>
    <scope>NUCLEOTIDE SEQUENCE [LARGE SCALE GENOMIC DNA]</scope>
    <source>
        <strain evidence="2 3">KCTC 29097</strain>
    </source>
</reference>
<organism evidence="2 3">
    <name type="scientific">Streptomyces hoynatensis</name>
    <dbReference type="NCBI Taxonomy" id="1141874"/>
    <lineage>
        <taxon>Bacteria</taxon>
        <taxon>Bacillati</taxon>
        <taxon>Actinomycetota</taxon>
        <taxon>Actinomycetes</taxon>
        <taxon>Kitasatosporales</taxon>
        <taxon>Streptomycetaceae</taxon>
        <taxon>Streptomyces</taxon>
    </lineage>
</organism>
<dbReference type="Pfam" id="PF14013">
    <property type="entry name" value="MT0933_antitox"/>
    <property type="match status" value="1"/>
</dbReference>
<sequence>MREKLVQNRGKVESGMDRAAHAADSATKGRFKRQIVDGTDKAKTALGRVAGEGRHRKGSRPGS</sequence>
<feature type="compositionally biased region" description="Basic residues" evidence="1">
    <location>
        <begin position="54"/>
        <end position="63"/>
    </location>
</feature>
<dbReference type="EMBL" id="RBAL01000026">
    <property type="protein sequence ID" value="RKN37307.1"/>
    <property type="molecule type" value="Genomic_DNA"/>
</dbReference>
<evidence type="ECO:0000313" key="2">
    <source>
        <dbReference type="EMBL" id="RKN37307.1"/>
    </source>
</evidence>
<dbReference type="AlphaFoldDB" id="A0A3A9YQ03"/>
<evidence type="ECO:0000313" key="3">
    <source>
        <dbReference type="Proteomes" id="UP000272474"/>
    </source>
</evidence>
<comment type="caution">
    <text evidence="2">The sequence shown here is derived from an EMBL/GenBank/DDBJ whole genome shotgun (WGS) entry which is preliminary data.</text>
</comment>
<dbReference type="InterPro" id="IPR028037">
    <property type="entry name" value="Antitoxin_Rv0909/MT0933"/>
</dbReference>
<evidence type="ECO:0000256" key="1">
    <source>
        <dbReference type="SAM" id="MobiDB-lite"/>
    </source>
</evidence>
<dbReference type="Proteomes" id="UP000272474">
    <property type="component" value="Unassembled WGS sequence"/>
</dbReference>
<dbReference type="OrthoDB" id="3402428at2"/>
<feature type="compositionally biased region" description="Basic and acidic residues" evidence="1">
    <location>
        <begin position="1"/>
        <end position="21"/>
    </location>
</feature>